<protein>
    <submittedName>
        <fullName evidence="1">Uncharacterized protein</fullName>
    </submittedName>
</protein>
<organism evidence="1 2">
    <name type="scientific">Paenibacillus chartarius</name>
    <dbReference type="NCBI Taxonomy" id="747481"/>
    <lineage>
        <taxon>Bacteria</taxon>
        <taxon>Bacillati</taxon>
        <taxon>Bacillota</taxon>
        <taxon>Bacilli</taxon>
        <taxon>Bacillales</taxon>
        <taxon>Paenibacillaceae</taxon>
        <taxon>Paenibacillus</taxon>
    </lineage>
</organism>
<dbReference type="RefSeq" id="WP_377467670.1">
    <property type="nucleotide sequence ID" value="NZ_JBHLWN010000008.1"/>
</dbReference>
<name>A0ABV6DEC9_9BACL</name>
<dbReference type="Proteomes" id="UP001589776">
    <property type="component" value="Unassembled WGS sequence"/>
</dbReference>
<reference evidence="1 2" key="1">
    <citation type="submission" date="2024-09" db="EMBL/GenBank/DDBJ databases">
        <authorList>
            <person name="Sun Q."/>
            <person name="Mori K."/>
        </authorList>
    </citation>
    <scope>NUCLEOTIDE SEQUENCE [LARGE SCALE GENOMIC DNA]</scope>
    <source>
        <strain evidence="1 2">CCM 7759</strain>
    </source>
</reference>
<proteinExistence type="predicted"/>
<keyword evidence="2" id="KW-1185">Reference proteome</keyword>
<evidence type="ECO:0000313" key="1">
    <source>
        <dbReference type="EMBL" id="MFC0211002.1"/>
    </source>
</evidence>
<dbReference type="EMBL" id="JBHLWN010000008">
    <property type="protein sequence ID" value="MFC0211002.1"/>
    <property type="molecule type" value="Genomic_DNA"/>
</dbReference>
<gene>
    <name evidence="1" type="ORF">ACFFK0_00835</name>
</gene>
<sequence length="103" mass="11409">MAKRKVIEFGLKHHPSAFVLVIPYREIGRSGVSSVQNLSFFPDPITAVCCRIDDHSADNLEQPAQPVTCTFAASPAAAFILHEQKASKNPEIRHKQVPFINNL</sequence>
<accession>A0ABV6DEC9</accession>
<comment type="caution">
    <text evidence="1">The sequence shown here is derived from an EMBL/GenBank/DDBJ whole genome shotgun (WGS) entry which is preliminary data.</text>
</comment>
<evidence type="ECO:0000313" key="2">
    <source>
        <dbReference type="Proteomes" id="UP001589776"/>
    </source>
</evidence>